<comment type="caution">
    <text evidence="1">The sequence shown here is derived from an EMBL/GenBank/DDBJ whole genome shotgun (WGS) entry which is preliminary data.</text>
</comment>
<accession>A0ACC0UGY8</accession>
<dbReference type="EMBL" id="JAGFNK010000034">
    <property type="protein sequence ID" value="KAI9510801.1"/>
    <property type="molecule type" value="Genomic_DNA"/>
</dbReference>
<dbReference type="Proteomes" id="UP001207468">
    <property type="component" value="Unassembled WGS sequence"/>
</dbReference>
<sequence length="171" mass="18356">MIRLAGSHRLLLVPRTSSTEQAFKSPRHCSTQLLRNMSSVTTHPSLRKVSTANAPQAIGPYSQAIVSPPFVFVSGCLGFDPKTGAFVDGGVEAQARQALQNLKSVIEASGSEVGKIVKTTVFLKDLNNFGAVNAIYQDFFGEHKPARSLVEVARIPRDGLFEIEAIGSISS</sequence>
<gene>
    <name evidence="1" type="ORF">F5148DRAFT_976226</name>
</gene>
<keyword evidence="2" id="KW-1185">Reference proteome</keyword>
<proteinExistence type="predicted"/>
<evidence type="ECO:0000313" key="2">
    <source>
        <dbReference type="Proteomes" id="UP001207468"/>
    </source>
</evidence>
<protein>
    <submittedName>
        <fullName evidence="1">YjgF-like protein</fullName>
    </submittedName>
</protein>
<evidence type="ECO:0000313" key="1">
    <source>
        <dbReference type="EMBL" id="KAI9510801.1"/>
    </source>
</evidence>
<organism evidence="1 2">
    <name type="scientific">Russula earlei</name>
    <dbReference type="NCBI Taxonomy" id="71964"/>
    <lineage>
        <taxon>Eukaryota</taxon>
        <taxon>Fungi</taxon>
        <taxon>Dikarya</taxon>
        <taxon>Basidiomycota</taxon>
        <taxon>Agaricomycotina</taxon>
        <taxon>Agaricomycetes</taxon>
        <taxon>Russulales</taxon>
        <taxon>Russulaceae</taxon>
        <taxon>Russula</taxon>
    </lineage>
</organism>
<reference evidence="1" key="1">
    <citation type="submission" date="2021-03" db="EMBL/GenBank/DDBJ databases">
        <title>Evolutionary priming and transition to the ectomycorrhizal habit in an iconic lineage of mushroom-forming fungi: is preadaptation a requirement?</title>
        <authorList>
            <consortium name="DOE Joint Genome Institute"/>
            <person name="Looney B.P."/>
            <person name="Miyauchi S."/>
            <person name="Morin E."/>
            <person name="Drula E."/>
            <person name="Courty P.E."/>
            <person name="Chicoki N."/>
            <person name="Fauchery L."/>
            <person name="Kohler A."/>
            <person name="Kuo A."/>
            <person name="LaButti K."/>
            <person name="Pangilinan J."/>
            <person name="Lipzen A."/>
            <person name="Riley R."/>
            <person name="Andreopoulos W."/>
            <person name="He G."/>
            <person name="Johnson J."/>
            <person name="Barry K.W."/>
            <person name="Grigoriev I.V."/>
            <person name="Nagy L."/>
            <person name="Hibbett D."/>
            <person name="Henrissat B."/>
            <person name="Matheny P.B."/>
            <person name="Labbe J."/>
            <person name="Martin A.F."/>
        </authorList>
    </citation>
    <scope>NUCLEOTIDE SEQUENCE</scope>
    <source>
        <strain evidence="1">BPL698</strain>
    </source>
</reference>
<name>A0ACC0UGY8_9AGAM</name>